<dbReference type="Proteomes" id="UP000199181">
    <property type="component" value="Unassembled WGS sequence"/>
</dbReference>
<proteinExistence type="predicted"/>
<dbReference type="AlphaFoldDB" id="A0A1I0JV09"/>
<name>A0A1I0JV09_9BACT</name>
<dbReference type="EMBL" id="FOIJ01000008">
    <property type="protein sequence ID" value="SEU13971.1"/>
    <property type="molecule type" value="Genomic_DNA"/>
</dbReference>
<dbReference type="RefSeq" id="WP_177233664.1">
    <property type="nucleotide sequence ID" value="NZ_FOIJ01000008.1"/>
</dbReference>
<evidence type="ECO:0000313" key="1">
    <source>
        <dbReference type="EMBL" id="SEU13971.1"/>
    </source>
</evidence>
<reference evidence="2" key="1">
    <citation type="submission" date="2016-10" db="EMBL/GenBank/DDBJ databases">
        <authorList>
            <person name="Varghese N."/>
            <person name="Submissions S."/>
        </authorList>
    </citation>
    <scope>NUCLEOTIDE SEQUENCE [LARGE SCALE GENOMIC DNA]</scope>
    <source>
        <strain evidence="2">DSM 16858</strain>
    </source>
</reference>
<accession>A0A1I0JV09</accession>
<gene>
    <name evidence="1" type="ORF">SAMN05443639_10888</name>
</gene>
<keyword evidence="2" id="KW-1185">Reference proteome</keyword>
<protein>
    <submittedName>
        <fullName evidence="1">Uncharacterized protein</fullName>
    </submittedName>
</protein>
<sequence length="58" mass="6367">MLDSPGYRVLGTLRATGSNALFQAVREADGLPVIIKTPMAASPGRMESERYRREFGIL</sequence>
<organism evidence="1 2">
    <name type="scientific">Stigmatella erecta</name>
    <dbReference type="NCBI Taxonomy" id="83460"/>
    <lineage>
        <taxon>Bacteria</taxon>
        <taxon>Pseudomonadati</taxon>
        <taxon>Myxococcota</taxon>
        <taxon>Myxococcia</taxon>
        <taxon>Myxococcales</taxon>
        <taxon>Cystobacterineae</taxon>
        <taxon>Archangiaceae</taxon>
        <taxon>Stigmatella</taxon>
    </lineage>
</organism>
<evidence type="ECO:0000313" key="2">
    <source>
        <dbReference type="Proteomes" id="UP000199181"/>
    </source>
</evidence>